<dbReference type="Proteomes" id="UP000004508">
    <property type="component" value="Unassembled WGS sequence"/>
</dbReference>
<dbReference type="EMBL" id="ADVG01000001">
    <property type="protein sequence ID" value="EFH88720.1"/>
    <property type="molecule type" value="Genomic_DNA"/>
</dbReference>
<dbReference type="InterPro" id="IPR052025">
    <property type="entry name" value="Xyloglucanase_GH74"/>
</dbReference>
<proteinExistence type="predicted"/>
<dbReference type="eggNOG" id="COG4447">
    <property type="taxonomic scope" value="Bacteria"/>
</dbReference>
<reference evidence="1 2" key="1">
    <citation type="journal article" date="2011" name="Stand. Genomic Sci.">
        <title>Non-contiguous finished genome sequence and contextual data of the filamentous soil bacterium Ktedonobacter racemifer type strain (SOSP1-21).</title>
        <authorList>
            <person name="Chang Y.J."/>
            <person name="Land M."/>
            <person name="Hauser L."/>
            <person name="Chertkov O."/>
            <person name="Del Rio T.G."/>
            <person name="Nolan M."/>
            <person name="Copeland A."/>
            <person name="Tice H."/>
            <person name="Cheng J.F."/>
            <person name="Lucas S."/>
            <person name="Han C."/>
            <person name="Goodwin L."/>
            <person name="Pitluck S."/>
            <person name="Ivanova N."/>
            <person name="Ovchinikova G."/>
            <person name="Pati A."/>
            <person name="Chen A."/>
            <person name="Palaniappan K."/>
            <person name="Mavromatis K."/>
            <person name="Liolios K."/>
            <person name="Brettin T."/>
            <person name="Fiebig A."/>
            <person name="Rohde M."/>
            <person name="Abt B."/>
            <person name="Goker M."/>
            <person name="Detter J.C."/>
            <person name="Woyke T."/>
            <person name="Bristow J."/>
            <person name="Eisen J.A."/>
            <person name="Markowitz V."/>
            <person name="Hugenholtz P."/>
            <person name="Kyrpides N.C."/>
            <person name="Klenk H.P."/>
            <person name="Lapidus A."/>
        </authorList>
    </citation>
    <scope>NUCLEOTIDE SEQUENCE [LARGE SCALE GENOMIC DNA]</scope>
    <source>
        <strain evidence="2">DSM 44963</strain>
    </source>
</reference>
<dbReference type="PANTHER" id="PTHR43739">
    <property type="entry name" value="XYLOGLUCANASE (EUROFUNG)"/>
    <property type="match status" value="1"/>
</dbReference>
<dbReference type="InParanoid" id="D6TG18"/>
<comment type="caution">
    <text evidence="1">The sequence shown here is derived from an EMBL/GenBank/DDBJ whole genome shotgun (WGS) entry which is preliminary data.</text>
</comment>
<evidence type="ECO:0008006" key="3">
    <source>
        <dbReference type="Google" id="ProtNLM"/>
    </source>
</evidence>
<dbReference type="GO" id="GO:0010411">
    <property type="term" value="P:xyloglucan metabolic process"/>
    <property type="evidence" value="ECO:0007669"/>
    <property type="project" value="TreeGrafter"/>
</dbReference>
<dbReference type="STRING" id="485913.Krac_10209"/>
<dbReference type="SUPFAM" id="SSF110296">
    <property type="entry name" value="Oligoxyloglucan reducing end-specific cellobiohydrolase"/>
    <property type="match status" value="1"/>
</dbReference>
<keyword evidence="2" id="KW-1185">Reference proteome</keyword>
<gene>
    <name evidence="1" type="ORF">Krac_10209</name>
</gene>
<name>D6TG18_KTERA</name>
<protein>
    <recommendedName>
        <fullName evidence="3">Glycosyl hydrolase BNR repeat-containing protein</fullName>
    </recommendedName>
</protein>
<organism evidence="1 2">
    <name type="scientific">Ktedonobacter racemifer DSM 44963</name>
    <dbReference type="NCBI Taxonomy" id="485913"/>
    <lineage>
        <taxon>Bacteria</taxon>
        <taxon>Bacillati</taxon>
        <taxon>Chloroflexota</taxon>
        <taxon>Ktedonobacteria</taxon>
        <taxon>Ktedonobacterales</taxon>
        <taxon>Ktedonobacteraceae</taxon>
        <taxon>Ktedonobacter</taxon>
    </lineage>
</organism>
<accession>D6TG18</accession>
<dbReference type="Gene3D" id="2.130.10.10">
    <property type="entry name" value="YVTN repeat-like/Quinoprotein amine dehydrogenase"/>
    <property type="match status" value="2"/>
</dbReference>
<dbReference type="PANTHER" id="PTHR43739:SF5">
    <property type="entry name" value="EXO-ALPHA-SIALIDASE"/>
    <property type="match status" value="1"/>
</dbReference>
<evidence type="ECO:0000313" key="1">
    <source>
        <dbReference type="EMBL" id="EFH88720.1"/>
    </source>
</evidence>
<evidence type="ECO:0000313" key="2">
    <source>
        <dbReference type="Proteomes" id="UP000004508"/>
    </source>
</evidence>
<dbReference type="InterPro" id="IPR015943">
    <property type="entry name" value="WD40/YVTN_repeat-like_dom_sf"/>
</dbReference>
<sequence length="393" mass="41065">MQEKQVEEALTMKERHLLRCGKAIAAIMYTKEKCSTRSSHLIVESMFVALLLLLAACGGAMSSNTTSTPPAPTRVNGFGTGANHPHALLALPNHVLVLATHYGTFWSGNDGARWTEVAGGSSQLMDGLMAYSLTSSPLDSQRLYELTLPAVSPHKGIPGLYTSTDEGRSWKLAITAQSLVSNQDVYLVAAGNDTPDEVYVYLPALGSAGLEVSTDAGAHFHATGSLPFGSLTALLALPGEPGQLLAASSDGMARSTDGGRHWKKIQSISGGIFGGVVSTGPGNPLYASGDAGVYASTDGGETFKLANAGIAYSSLTASTTQPHVLYGRTGTGVYRSTDGGTSWQALPHIAGNLFGLAADAHDASEVYLTLSYPTEVSHFDQASQTWMSLTPKP</sequence>
<dbReference type="CDD" id="cd15482">
    <property type="entry name" value="Sialidase_non-viral"/>
    <property type="match status" value="1"/>
</dbReference>
<dbReference type="AlphaFoldDB" id="D6TG18"/>